<reference evidence="1" key="1">
    <citation type="journal article" date="2014" name="Front. Microbiol.">
        <title>High frequency of phylogenetically diverse reductive dehalogenase-homologous genes in deep subseafloor sedimentary metagenomes.</title>
        <authorList>
            <person name="Kawai M."/>
            <person name="Futagami T."/>
            <person name="Toyoda A."/>
            <person name="Takaki Y."/>
            <person name="Nishi S."/>
            <person name="Hori S."/>
            <person name="Arai W."/>
            <person name="Tsubouchi T."/>
            <person name="Morono Y."/>
            <person name="Uchiyama I."/>
            <person name="Ito T."/>
            <person name="Fujiyama A."/>
            <person name="Inagaki F."/>
            <person name="Takami H."/>
        </authorList>
    </citation>
    <scope>NUCLEOTIDE SEQUENCE</scope>
    <source>
        <strain evidence="1">Expedition CK06-06</strain>
    </source>
</reference>
<evidence type="ECO:0000313" key="1">
    <source>
        <dbReference type="EMBL" id="GAI72038.1"/>
    </source>
</evidence>
<proteinExistence type="predicted"/>
<dbReference type="EMBL" id="BARW01001075">
    <property type="protein sequence ID" value="GAI72038.1"/>
    <property type="molecule type" value="Genomic_DNA"/>
</dbReference>
<feature type="non-terminal residue" evidence="1">
    <location>
        <position position="1"/>
    </location>
</feature>
<organism evidence="1">
    <name type="scientific">marine sediment metagenome</name>
    <dbReference type="NCBI Taxonomy" id="412755"/>
    <lineage>
        <taxon>unclassified sequences</taxon>
        <taxon>metagenomes</taxon>
        <taxon>ecological metagenomes</taxon>
    </lineage>
</organism>
<sequence length="34" mass="3651">TLEIGIAEKVKALEAEVKVALPAGHESSREKFEA</sequence>
<gene>
    <name evidence="1" type="ORF">S12H4_03716</name>
</gene>
<dbReference type="AlphaFoldDB" id="X1QUW3"/>
<accession>X1QUW3</accession>
<protein>
    <submittedName>
        <fullName evidence="1">Uncharacterized protein</fullName>
    </submittedName>
</protein>
<comment type="caution">
    <text evidence="1">The sequence shown here is derived from an EMBL/GenBank/DDBJ whole genome shotgun (WGS) entry which is preliminary data.</text>
</comment>
<name>X1QUW3_9ZZZZ</name>